<dbReference type="GO" id="GO:0016020">
    <property type="term" value="C:membrane"/>
    <property type="evidence" value="ECO:0007669"/>
    <property type="project" value="UniProtKB-SubCell"/>
</dbReference>
<dbReference type="InterPro" id="IPR036291">
    <property type="entry name" value="NAD(P)-bd_dom_sf"/>
</dbReference>
<dbReference type="GO" id="GO:0016780">
    <property type="term" value="F:phosphotransferase activity, for other substituted phosphate groups"/>
    <property type="evidence" value="ECO:0007669"/>
    <property type="project" value="TreeGrafter"/>
</dbReference>
<feature type="region of interest" description="Disordered" evidence="7">
    <location>
        <begin position="1"/>
        <end position="97"/>
    </location>
</feature>
<feature type="domain" description="Bacterial sugar transferase" evidence="9">
    <location>
        <begin position="379"/>
        <end position="560"/>
    </location>
</feature>
<comment type="subcellular location">
    <subcellularLocation>
        <location evidence="1">Membrane</location>
        <topology evidence="1">Multi-pass membrane protein</topology>
    </subcellularLocation>
</comment>
<keyword evidence="5 8" id="KW-1133">Transmembrane helix</keyword>
<dbReference type="Pfam" id="PF02397">
    <property type="entry name" value="Bac_transf"/>
    <property type="match status" value="1"/>
</dbReference>
<dbReference type="SUPFAM" id="SSF51735">
    <property type="entry name" value="NAD(P)-binding Rossmann-fold domains"/>
    <property type="match status" value="1"/>
</dbReference>
<organism evidence="10 11">
    <name type="scientific">Modestobacter roseus</name>
    <dbReference type="NCBI Taxonomy" id="1181884"/>
    <lineage>
        <taxon>Bacteria</taxon>
        <taxon>Bacillati</taxon>
        <taxon>Actinomycetota</taxon>
        <taxon>Actinomycetes</taxon>
        <taxon>Geodermatophilales</taxon>
        <taxon>Geodermatophilaceae</taxon>
        <taxon>Modestobacter</taxon>
    </lineage>
</organism>
<sequence length="565" mass="61738">MEDTAPMTENTARPALRVQQGGVQQGGVQQGGVQQGGVQQGGVQQGGVQQGGVQQGGVQQGGVQQGSLRPESVRRTGAEGRVTARPAGVRGATASDAELEEPGSGLWARLARHGVPPFLVALDVLAVCLGVVGVEWFSSEVGWDTPARKIAFFGLALLGLFWLAGLYRSRLSLSVLDDLPVMGGRWLSAAAISIIAQIVWTQAVWRNYIIDWRFLWGAVVTGVCAVVFRALGYALVRRLRSRRLVAHRTLILGAGTVGNQIADILQAHPEYGLHPIGFLDADPRITEPRSGLRVLGGPSSLAPVLTDARVRNIVVAFSSMKEAEMVSVIRTCDRMKAELFVVPRLFELHHVDGDMDTAWGLPLVRLRRAAYRSPAWRVKRVIDVVVSGGALLLLLPLLSALALAVRLDGGPGILFRQQRIGVDGRPFDVLKFRSLRPVDDTESATNWNISHDDRLSPIGRFLRKTSLDELPQLYNILRGDMSLVGPRPERPHFVDQFRSAYPSYEARHRVPCGLTGWAQVHGLRGDTSIADRARFDNYYIQNWSLWLDIKIILRTVSAVVRGAGS</sequence>
<accession>A0A562IXT3</accession>
<keyword evidence="11" id="KW-1185">Reference proteome</keyword>
<name>A0A562IXT3_9ACTN</name>
<evidence type="ECO:0000256" key="7">
    <source>
        <dbReference type="SAM" id="MobiDB-lite"/>
    </source>
</evidence>
<feature type="transmembrane region" description="Helical" evidence="8">
    <location>
        <begin position="381"/>
        <end position="405"/>
    </location>
</feature>
<keyword evidence="4 8" id="KW-0812">Transmembrane</keyword>
<comment type="caution">
    <text evidence="10">The sequence shown here is derived from an EMBL/GenBank/DDBJ whole genome shotgun (WGS) entry which is preliminary data.</text>
</comment>
<dbReference type="Gene3D" id="3.40.50.720">
    <property type="entry name" value="NAD(P)-binding Rossmann-like Domain"/>
    <property type="match status" value="1"/>
</dbReference>
<dbReference type="Proteomes" id="UP000321490">
    <property type="component" value="Unassembled WGS sequence"/>
</dbReference>
<dbReference type="InterPro" id="IPR003362">
    <property type="entry name" value="Bact_transf"/>
</dbReference>
<feature type="transmembrane region" description="Helical" evidence="8">
    <location>
        <begin position="118"/>
        <end position="138"/>
    </location>
</feature>
<proteinExistence type="inferred from homology"/>
<feature type="transmembrane region" description="Helical" evidence="8">
    <location>
        <begin position="187"/>
        <end position="208"/>
    </location>
</feature>
<keyword evidence="3 10" id="KW-0808">Transferase</keyword>
<evidence type="ECO:0000256" key="1">
    <source>
        <dbReference type="ARBA" id="ARBA00004141"/>
    </source>
</evidence>
<comment type="similarity">
    <text evidence="2">Belongs to the bacterial sugar transferase family.</text>
</comment>
<dbReference type="PANTHER" id="PTHR30576">
    <property type="entry name" value="COLANIC BIOSYNTHESIS UDP-GLUCOSE LIPID CARRIER TRANSFERASE"/>
    <property type="match status" value="1"/>
</dbReference>
<feature type="transmembrane region" description="Helical" evidence="8">
    <location>
        <begin position="214"/>
        <end position="236"/>
    </location>
</feature>
<dbReference type="PANTHER" id="PTHR30576:SF0">
    <property type="entry name" value="UNDECAPRENYL-PHOSPHATE N-ACETYLGALACTOSAMINYL 1-PHOSPHATE TRANSFERASE-RELATED"/>
    <property type="match status" value="1"/>
</dbReference>
<protein>
    <submittedName>
        <fullName evidence="10">Undecaprenyl-phosphate glucose phosphotransferase</fullName>
    </submittedName>
</protein>
<evidence type="ECO:0000256" key="3">
    <source>
        <dbReference type="ARBA" id="ARBA00022679"/>
    </source>
</evidence>
<dbReference type="EMBL" id="VLKF01000001">
    <property type="protein sequence ID" value="TWH75384.1"/>
    <property type="molecule type" value="Genomic_DNA"/>
</dbReference>
<dbReference type="Pfam" id="PF13727">
    <property type="entry name" value="CoA_binding_3"/>
    <property type="match status" value="1"/>
</dbReference>
<evidence type="ECO:0000256" key="2">
    <source>
        <dbReference type="ARBA" id="ARBA00006464"/>
    </source>
</evidence>
<evidence type="ECO:0000256" key="4">
    <source>
        <dbReference type="ARBA" id="ARBA00022692"/>
    </source>
</evidence>
<evidence type="ECO:0000313" key="11">
    <source>
        <dbReference type="Proteomes" id="UP000321490"/>
    </source>
</evidence>
<evidence type="ECO:0000256" key="8">
    <source>
        <dbReference type="SAM" id="Phobius"/>
    </source>
</evidence>
<evidence type="ECO:0000259" key="9">
    <source>
        <dbReference type="Pfam" id="PF02397"/>
    </source>
</evidence>
<evidence type="ECO:0000313" key="10">
    <source>
        <dbReference type="EMBL" id="TWH75384.1"/>
    </source>
</evidence>
<dbReference type="NCBIfam" id="TIGR03025">
    <property type="entry name" value="EPS_sugtrans"/>
    <property type="match status" value="1"/>
</dbReference>
<feature type="compositionally biased region" description="Gly residues" evidence="7">
    <location>
        <begin position="23"/>
        <end position="64"/>
    </location>
</feature>
<reference evidence="10 11" key="1">
    <citation type="submission" date="2019-07" db="EMBL/GenBank/DDBJ databases">
        <title>R&amp;d 2014.</title>
        <authorList>
            <person name="Klenk H.-P."/>
        </authorList>
    </citation>
    <scope>NUCLEOTIDE SEQUENCE [LARGE SCALE GENOMIC DNA]</scope>
    <source>
        <strain evidence="10 11">DSM 45764</strain>
    </source>
</reference>
<evidence type="ECO:0000256" key="5">
    <source>
        <dbReference type="ARBA" id="ARBA00022989"/>
    </source>
</evidence>
<feature type="transmembrane region" description="Helical" evidence="8">
    <location>
        <begin position="150"/>
        <end position="167"/>
    </location>
</feature>
<dbReference type="InterPro" id="IPR017475">
    <property type="entry name" value="EPS_sugar_tfrase"/>
</dbReference>
<evidence type="ECO:0000256" key="6">
    <source>
        <dbReference type="ARBA" id="ARBA00023136"/>
    </source>
</evidence>
<keyword evidence="6 8" id="KW-0472">Membrane</keyword>
<dbReference type="AlphaFoldDB" id="A0A562IXT3"/>
<gene>
    <name evidence="10" type="ORF">JD78_03940</name>
</gene>